<dbReference type="InterPro" id="IPR002048">
    <property type="entry name" value="EF_hand_dom"/>
</dbReference>
<evidence type="ECO:0000256" key="3">
    <source>
        <dbReference type="ARBA" id="ARBA00023179"/>
    </source>
</evidence>
<evidence type="ECO:0000259" key="4">
    <source>
        <dbReference type="PROSITE" id="PS50222"/>
    </source>
</evidence>
<feature type="domain" description="EF-hand" evidence="4">
    <location>
        <begin position="96"/>
        <end position="131"/>
    </location>
</feature>
<dbReference type="OrthoDB" id="26525at2759"/>
<dbReference type="PROSITE" id="PS00018">
    <property type="entry name" value="EF_HAND_1"/>
    <property type="match status" value="4"/>
</dbReference>
<feature type="domain" description="EF-hand" evidence="4">
    <location>
        <begin position="19"/>
        <end position="54"/>
    </location>
</feature>
<gene>
    <name evidence="5" type="ORF">MCOR_25175</name>
</gene>
<dbReference type="Proteomes" id="UP000507470">
    <property type="component" value="Unassembled WGS sequence"/>
</dbReference>
<dbReference type="CDD" id="cd00051">
    <property type="entry name" value="EFh"/>
    <property type="match status" value="1"/>
</dbReference>
<accession>A0A6J8C1F3</accession>
<evidence type="ECO:0000256" key="2">
    <source>
        <dbReference type="ARBA" id="ARBA00022837"/>
    </source>
</evidence>
<dbReference type="InterPro" id="IPR050230">
    <property type="entry name" value="CALM/Myosin/TropC-like"/>
</dbReference>
<dbReference type="Gene3D" id="1.10.238.10">
    <property type="entry name" value="EF-hand"/>
    <property type="match status" value="2"/>
</dbReference>
<dbReference type="PANTHER" id="PTHR23048:SF59">
    <property type="entry name" value="EF-HAND SUPERFAMILY PROTEIN"/>
    <property type="match status" value="1"/>
</dbReference>
<name>A0A6J8C1F3_MYTCO</name>
<dbReference type="GO" id="GO:0016460">
    <property type="term" value="C:myosin II complex"/>
    <property type="evidence" value="ECO:0007669"/>
    <property type="project" value="TreeGrafter"/>
</dbReference>
<evidence type="ECO:0000313" key="6">
    <source>
        <dbReference type="Proteomes" id="UP000507470"/>
    </source>
</evidence>
<sequence length="168" mass="19251">MSTKTKTSSKTKQSRKTTDLDKEIDELFKVFDKNGDKSITASELGAAMRFLNLNPTKKEIAETMKLLDVNNDNKIQKDEFRKFLKNYLKENPEVMTQEESIRAAFKVFDRDGNGYIDSKELKVAMTKLGEALTDKELGEMMRDADANGDGKIDYNEFVKIWTETEKAK</sequence>
<dbReference type="SMART" id="SM00054">
    <property type="entry name" value="EFh"/>
    <property type="match status" value="4"/>
</dbReference>
<feature type="domain" description="EF-hand" evidence="4">
    <location>
        <begin position="132"/>
        <end position="167"/>
    </location>
</feature>
<dbReference type="Pfam" id="PF13499">
    <property type="entry name" value="EF-hand_7"/>
    <property type="match status" value="2"/>
</dbReference>
<dbReference type="InterPro" id="IPR011992">
    <property type="entry name" value="EF-hand-dom_pair"/>
</dbReference>
<evidence type="ECO:0000313" key="5">
    <source>
        <dbReference type="EMBL" id="CAC5390053.1"/>
    </source>
</evidence>
<keyword evidence="1" id="KW-0677">Repeat</keyword>
<organism evidence="5 6">
    <name type="scientific">Mytilus coruscus</name>
    <name type="common">Sea mussel</name>
    <dbReference type="NCBI Taxonomy" id="42192"/>
    <lineage>
        <taxon>Eukaryota</taxon>
        <taxon>Metazoa</taxon>
        <taxon>Spiralia</taxon>
        <taxon>Lophotrochozoa</taxon>
        <taxon>Mollusca</taxon>
        <taxon>Bivalvia</taxon>
        <taxon>Autobranchia</taxon>
        <taxon>Pteriomorphia</taxon>
        <taxon>Mytilida</taxon>
        <taxon>Mytiloidea</taxon>
        <taxon>Mytilidae</taxon>
        <taxon>Mytilinae</taxon>
        <taxon>Mytilus</taxon>
    </lineage>
</organism>
<dbReference type="GO" id="GO:0005509">
    <property type="term" value="F:calcium ion binding"/>
    <property type="evidence" value="ECO:0007669"/>
    <property type="project" value="InterPro"/>
</dbReference>
<dbReference type="AlphaFoldDB" id="A0A6J8C1F3"/>
<dbReference type="FunFam" id="1.10.238.10:FF:000001">
    <property type="entry name" value="Calmodulin 1"/>
    <property type="match status" value="1"/>
</dbReference>
<keyword evidence="6" id="KW-1185">Reference proteome</keyword>
<keyword evidence="2" id="KW-0106">Calcium</keyword>
<dbReference type="EMBL" id="CACVKT020004442">
    <property type="protein sequence ID" value="CAC5390053.1"/>
    <property type="molecule type" value="Genomic_DNA"/>
</dbReference>
<dbReference type="PROSITE" id="PS50222">
    <property type="entry name" value="EF_HAND_2"/>
    <property type="match status" value="4"/>
</dbReference>
<proteinExistence type="predicted"/>
<protein>
    <submittedName>
        <fullName evidence="5">CALM</fullName>
    </submittedName>
</protein>
<keyword evidence="3" id="KW-0514">Muscle protein</keyword>
<dbReference type="SUPFAM" id="SSF47473">
    <property type="entry name" value="EF-hand"/>
    <property type="match status" value="1"/>
</dbReference>
<feature type="domain" description="EF-hand" evidence="4">
    <location>
        <begin position="55"/>
        <end position="90"/>
    </location>
</feature>
<dbReference type="InterPro" id="IPR018247">
    <property type="entry name" value="EF_Hand_1_Ca_BS"/>
</dbReference>
<dbReference type="PANTHER" id="PTHR23048">
    <property type="entry name" value="MYOSIN LIGHT CHAIN 1, 3"/>
    <property type="match status" value="1"/>
</dbReference>
<evidence type="ECO:0000256" key="1">
    <source>
        <dbReference type="ARBA" id="ARBA00022737"/>
    </source>
</evidence>
<reference evidence="5 6" key="1">
    <citation type="submission" date="2020-06" db="EMBL/GenBank/DDBJ databases">
        <authorList>
            <person name="Li R."/>
            <person name="Bekaert M."/>
        </authorList>
    </citation>
    <scope>NUCLEOTIDE SEQUENCE [LARGE SCALE GENOMIC DNA]</scope>
    <source>
        <strain evidence="6">wild</strain>
    </source>
</reference>